<dbReference type="InterPro" id="IPR013103">
    <property type="entry name" value="RVT_2"/>
</dbReference>
<evidence type="ECO:0000313" key="4">
    <source>
        <dbReference type="EMBL" id="KAK1663875.1"/>
    </source>
</evidence>
<dbReference type="Pfam" id="PF07727">
    <property type="entry name" value="RVT_2"/>
    <property type="match status" value="1"/>
</dbReference>
<proteinExistence type="predicted"/>
<dbReference type="SUPFAM" id="SSF57756">
    <property type="entry name" value="Retrovirus zinc finger-like domains"/>
    <property type="match status" value="1"/>
</dbReference>
<reference evidence="4" key="1">
    <citation type="submission" date="2023-07" db="EMBL/GenBank/DDBJ databases">
        <title>A chromosome-level genome assembly of Lolium multiflorum.</title>
        <authorList>
            <person name="Chen Y."/>
            <person name="Copetti D."/>
            <person name="Kolliker R."/>
            <person name="Studer B."/>
        </authorList>
    </citation>
    <scope>NUCLEOTIDE SEQUENCE</scope>
    <source>
        <strain evidence="4">02402/16</strain>
        <tissue evidence="4">Leaf</tissue>
    </source>
</reference>
<dbReference type="InterPro" id="IPR036047">
    <property type="entry name" value="F-box-like_dom_sf"/>
</dbReference>
<gene>
    <name evidence="4" type="ORF">QYE76_052034</name>
</gene>
<evidence type="ECO:0000313" key="5">
    <source>
        <dbReference type="Proteomes" id="UP001231189"/>
    </source>
</evidence>
<dbReference type="Gene3D" id="4.10.60.10">
    <property type="entry name" value="Zinc finger, CCHC-type"/>
    <property type="match status" value="1"/>
</dbReference>
<accession>A0AAD8STW7</accession>
<dbReference type="Proteomes" id="UP001231189">
    <property type="component" value="Unassembled WGS sequence"/>
</dbReference>
<dbReference type="SMART" id="SM00343">
    <property type="entry name" value="ZnF_C2HC"/>
    <property type="match status" value="1"/>
</dbReference>
<name>A0AAD8STW7_LOLMU</name>
<dbReference type="Pfam" id="PF00098">
    <property type="entry name" value="zf-CCHC"/>
    <property type="match status" value="1"/>
</dbReference>
<organism evidence="4 5">
    <name type="scientific">Lolium multiflorum</name>
    <name type="common">Italian ryegrass</name>
    <name type="synonym">Lolium perenne subsp. multiflorum</name>
    <dbReference type="NCBI Taxonomy" id="4521"/>
    <lineage>
        <taxon>Eukaryota</taxon>
        <taxon>Viridiplantae</taxon>
        <taxon>Streptophyta</taxon>
        <taxon>Embryophyta</taxon>
        <taxon>Tracheophyta</taxon>
        <taxon>Spermatophyta</taxon>
        <taxon>Magnoliopsida</taxon>
        <taxon>Liliopsida</taxon>
        <taxon>Poales</taxon>
        <taxon>Poaceae</taxon>
        <taxon>BOP clade</taxon>
        <taxon>Pooideae</taxon>
        <taxon>Poodae</taxon>
        <taxon>Poeae</taxon>
        <taxon>Poeae Chloroplast Group 2 (Poeae type)</taxon>
        <taxon>Loliodinae</taxon>
        <taxon>Loliinae</taxon>
        <taxon>Lolium</taxon>
    </lineage>
</organism>
<dbReference type="GO" id="GO:0003676">
    <property type="term" value="F:nucleic acid binding"/>
    <property type="evidence" value="ECO:0007669"/>
    <property type="project" value="InterPro"/>
</dbReference>
<feature type="region of interest" description="Disordered" evidence="2">
    <location>
        <begin position="1"/>
        <end position="25"/>
    </location>
</feature>
<dbReference type="AlphaFoldDB" id="A0AAD8STW7"/>
<dbReference type="Pfam" id="PF14223">
    <property type="entry name" value="Retrotran_gag_2"/>
    <property type="match status" value="1"/>
</dbReference>
<keyword evidence="1" id="KW-0862">Zinc</keyword>
<feature type="domain" description="CCHC-type" evidence="3">
    <location>
        <begin position="562"/>
        <end position="577"/>
    </location>
</feature>
<dbReference type="Pfam" id="PF00646">
    <property type="entry name" value="F-box"/>
    <property type="match status" value="1"/>
</dbReference>
<feature type="compositionally biased region" description="Polar residues" evidence="2">
    <location>
        <begin position="999"/>
        <end position="1014"/>
    </location>
</feature>
<comment type="caution">
    <text evidence="4">The sequence shown here is derived from an EMBL/GenBank/DDBJ whole genome shotgun (WGS) entry which is preliminary data.</text>
</comment>
<feature type="compositionally biased region" description="Polar residues" evidence="2">
    <location>
        <begin position="511"/>
        <end position="522"/>
    </location>
</feature>
<feature type="region of interest" description="Disordered" evidence="2">
    <location>
        <begin position="975"/>
        <end position="1014"/>
    </location>
</feature>
<dbReference type="EMBL" id="JAUUTY010000003">
    <property type="protein sequence ID" value="KAK1663875.1"/>
    <property type="molecule type" value="Genomic_DNA"/>
</dbReference>
<feature type="compositionally biased region" description="Basic and acidic residues" evidence="2">
    <location>
        <begin position="975"/>
        <end position="984"/>
    </location>
</feature>
<evidence type="ECO:0000256" key="1">
    <source>
        <dbReference type="PROSITE-ProRule" id="PRU00047"/>
    </source>
</evidence>
<keyword evidence="1" id="KW-0863">Zinc-finger</keyword>
<evidence type="ECO:0000259" key="3">
    <source>
        <dbReference type="PROSITE" id="PS50158"/>
    </source>
</evidence>
<keyword evidence="1" id="KW-0479">Metal-binding</keyword>
<dbReference type="SMART" id="SM00256">
    <property type="entry name" value="FBOX"/>
    <property type="match status" value="1"/>
</dbReference>
<feature type="compositionally biased region" description="Basic residues" evidence="2">
    <location>
        <begin position="523"/>
        <end position="534"/>
    </location>
</feature>
<dbReference type="Gene3D" id="1.20.1280.50">
    <property type="match status" value="1"/>
</dbReference>
<sequence>MSESEGAELSRRRRRGSSPAAFTSLPDDEGMLREILLRLPPHPSSLPRASAVCKRWRRLVTDPKFIARFRAHHRKRPLLGVFQHGSQDIVFTPILDPPDRIPPRRFNLRICDGRGYLGAQLLGCRHGRVLAIDQVRAEVVLFDPITGEQRRLPVPFPPGFQIGTVRYLNGAVVCAAGDQSHVHGSCHSSPFKVVLVFMDSPDGRPCACVYSSETRMWGDPISADAPSPVSCGGSASILIGNVLYWPLNMMDDILEFDLDSQRLDVIKGPPGMDATQRHQIIQAEDGALGIALFTGFWGALRRDYWQHNVVFGRRVSPHRQLLPDLSDFFGNLNMGDNDAAAKQINSSSIAAATRPPSFDGMHYKRWRTKAVLWFTNLGCFSATDARPEGPLSAEEQGKFEKVDAMFKVALFSILGDNIVDPYMAFDHGKDAWDALEAKFGVSDALYVMEQYYDYRMTMSAPWLSRLMRFSHLPRNSSSLSRQELSVSDLIGSLHVEEKARAKDTRARSFEGGSSANVVQKKNFQSHKSKNKNNGKGKFDEKNKASNSTNFKRKTPYKKKGNCHVCGAPGHWAPDCPERHDRHGNSGKSANVVIGVDTEMKDIARTSSVLMGNGSRASVRGVAIEHFENPVEDDNEAPKRSKRQRTAKSFGHDFIVYLVDDTPTSISEAYASLDADYWKEAVRSEMDSILANGTWEVTDRPYGCKPVGCKWVFKEKLRPDGTIEKYKTRLVAKGYTQKEGFGERSGATGSTTSSSDDEFLHTDNFFPDLSDFFGNLNMGDNDAAAKEINSSSIAAATRPPSFDGMHYKRWRTKAVLWFTNLGCFSATDARPEGPLSAEEQGKFEKVDAMFKAALFSILGDNIVDPYMAFDHGKDAWDALEAKFGVSDAGTELYVMEQYYDYRMTDERSVVEQAHEIQSLAKELEQFKCTLPDKFVAGGIIAKLPPSWRNFATSLKHKRQEFSVSDLIGSLHVEEKAREKDTRARSFEGGSSANVVHKKNFQSPRTTRSASRNRGG</sequence>
<protein>
    <recommendedName>
        <fullName evidence="3">CCHC-type domain-containing protein</fullName>
    </recommendedName>
</protein>
<dbReference type="InterPro" id="IPR001810">
    <property type="entry name" value="F-box_dom"/>
</dbReference>
<dbReference type="PROSITE" id="PS50158">
    <property type="entry name" value="ZF_CCHC"/>
    <property type="match status" value="1"/>
</dbReference>
<evidence type="ECO:0000256" key="2">
    <source>
        <dbReference type="SAM" id="MobiDB-lite"/>
    </source>
</evidence>
<dbReference type="CDD" id="cd22157">
    <property type="entry name" value="F-box_AtFBW1-like"/>
    <property type="match status" value="1"/>
</dbReference>
<feature type="region of interest" description="Disordered" evidence="2">
    <location>
        <begin position="502"/>
        <end position="558"/>
    </location>
</feature>
<keyword evidence="5" id="KW-1185">Reference proteome</keyword>
<dbReference type="GO" id="GO:0008270">
    <property type="term" value="F:zinc ion binding"/>
    <property type="evidence" value="ECO:0007669"/>
    <property type="project" value="UniProtKB-KW"/>
</dbReference>
<dbReference type="InterPro" id="IPR001878">
    <property type="entry name" value="Znf_CCHC"/>
</dbReference>
<dbReference type="PANTHER" id="PTHR32133:SF266">
    <property type="entry name" value="F-BOX DOMAIN-CONTAINING PROTEIN"/>
    <property type="match status" value="1"/>
</dbReference>
<dbReference type="SUPFAM" id="SSF81383">
    <property type="entry name" value="F-box domain"/>
    <property type="match status" value="1"/>
</dbReference>
<dbReference type="PANTHER" id="PTHR32133">
    <property type="entry name" value="OS07G0120400 PROTEIN"/>
    <property type="match status" value="1"/>
</dbReference>
<dbReference type="InterPro" id="IPR036875">
    <property type="entry name" value="Znf_CCHC_sf"/>
</dbReference>